<name>F1T3S1_9ACTN</name>
<dbReference type="Proteomes" id="UP000005947">
    <property type="component" value="Unassembled WGS sequence"/>
</dbReference>
<evidence type="ECO:0000313" key="2">
    <source>
        <dbReference type="Proteomes" id="UP000005947"/>
    </source>
</evidence>
<proteinExistence type="predicted"/>
<sequence length="46" mass="5262">MLVICLGARATSEKIYRVTIFKITIFKMVTIVPTTEIANIILMYKL</sequence>
<organism evidence="1 2">
    <name type="scientific">Fannyhessea vaginae DSM 15829</name>
    <dbReference type="NCBI Taxonomy" id="525256"/>
    <lineage>
        <taxon>Bacteria</taxon>
        <taxon>Bacillati</taxon>
        <taxon>Actinomycetota</taxon>
        <taxon>Coriobacteriia</taxon>
        <taxon>Coriobacteriales</taxon>
        <taxon>Atopobiaceae</taxon>
        <taxon>Fannyhessea</taxon>
    </lineage>
</organism>
<protein>
    <submittedName>
        <fullName evidence="1">Uncharacterized protein</fullName>
    </submittedName>
</protein>
<reference evidence="1 2" key="1">
    <citation type="submission" date="2011-02" db="EMBL/GenBank/DDBJ databases">
        <authorList>
            <person name="Muzny D."/>
            <person name="Qin X."/>
            <person name="Buhay C."/>
            <person name="Dugan-Rocha S."/>
            <person name="Ding Y."/>
            <person name="Chen G."/>
            <person name="Hawes A."/>
            <person name="Holder M."/>
            <person name="Jhangiani S."/>
            <person name="Johnson A."/>
            <person name="Khan Z."/>
            <person name="Li Z."/>
            <person name="Liu W."/>
            <person name="Liu X."/>
            <person name="Perez L."/>
            <person name="Shen H."/>
            <person name="Wang Q."/>
            <person name="Watt J."/>
            <person name="Xi L."/>
            <person name="Xin Y."/>
            <person name="Zhou J."/>
            <person name="Deng J."/>
            <person name="Jiang H."/>
            <person name="Liu Y."/>
            <person name="Qu J."/>
            <person name="Song X.-Z."/>
            <person name="Zhang L."/>
            <person name="Villasana D."/>
            <person name="Johnson A."/>
            <person name="Liu J."/>
            <person name="Liyanage D."/>
            <person name="Lorensuhewa L."/>
            <person name="Robinson T."/>
            <person name="Song A."/>
            <person name="Song B.-B."/>
            <person name="Dinh H."/>
            <person name="Thornton R."/>
            <person name="Coyle M."/>
            <person name="Francisco L."/>
            <person name="Jackson L."/>
            <person name="Javaid M."/>
            <person name="Korchina V."/>
            <person name="Kovar C."/>
            <person name="Mata R."/>
            <person name="Mathew T."/>
            <person name="Ngo R."/>
            <person name="Nguyen L."/>
            <person name="Nguyen N."/>
            <person name="Okwuonu G."/>
            <person name="Ongeri F."/>
            <person name="Pham C."/>
            <person name="Simmons D."/>
            <person name="Wilczek-Boney K."/>
            <person name="Hale W."/>
            <person name="Jakkamsetti A."/>
            <person name="Pham P."/>
            <person name="Ruth R."/>
            <person name="San Lucas F."/>
            <person name="Warren J."/>
            <person name="Zhang J."/>
            <person name="Zhao Z."/>
            <person name="Zhou C."/>
            <person name="Zhu D."/>
            <person name="Lee S."/>
            <person name="Bess C."/>
            <person name="Blankenburg K."/>
            <person name="Forbes L."/>
            <person name="Fu Q."/>
            <person name="Gubbala S."/>
            <person name="Hirani K."/>
            <person name="Jayaseelan J.C."/>
            <person name="Lara F."/>
            <person name="Munidasa M."/>
            <person name="Palculict T."/>
            <person name="Patil S."/>
            <person name="Pu L.-L."/>
            <person name="Saada N."/>
            <person name="Tang L."/>
            <person name="Weissenberger G."/>
            <person name="Zhu Y."/>
            <person name="Hemphill L."/>
            <person name="Shang Y."/>
            <person name="Youmans B."/>
            <person name="Ayvaz T."/>
            <person name="Ross M."/>
            <person name="Santibanez J."/>
            <person name="Aqrawi P."/>
            <person name="Gross S."/>
            <person name="Joshi V."/>
            <person name="Fowler G."/>
            <person name="Nazareth L."/>
            <person name="Reid J."/>
            <person name="Worley K."/>
            <person name="Petrosino J."/>
            <person name="Highlander S."/>
            <person name="Gibbs R."/>
        </authorList>
    </citation>
    <scope>NUCLEOTIDE SEQUENCE [LARGE SCALE GENOMIC DNA]</scope>
    <source>
        <strain evidence="1 2">DSM 15829</strain>
    </source>
</reference>
<gene>
    <name evidence="1" type="ORF">HMPREF0091_10312</name>
</gene>
<dbReference type="AlphaFoldDB" id="F1T3S1"/>
<keyword evidence="2" id="KW-1185">Reference proteome</keyword>
<dbReference type="EMBL" id="ACGK02000001">
    <property type="protein sequence ID" value="EGF23365.1"/>
    <property type="molecule type" value="Genomic_DNA"/>
</dbReference>
<comment type="caution">
    <text evidence="1">The sequence shown here is derived from an EMBL/GenBank/DDBJ whole genome shotgun (WGS) entry which is preliminary data.</text>
</comment>
<evidence type="ECO:0000313" key="1">
    <source>
        <dbReference type="EMBL" id="EGF23365.1"/>
    </source>
</evidence>
<accession>F1T3S1</accession>